<gene>
    <name evidence="1" type="ORF">M436DRAFT_81502</name>
</gene>
<reference evidence="1 2" key="1">
    <citation type="journal article" date="2014" name="BMC Genomics">
        <title>Genome sequencing of four Aureobasidium pullulans varieties: biotechnological potential, stress tolerance, and description of new species.</title>
        <authorList>
            <person name="Gostin Ar C."/>
            <person name="Ohm R.A."/>
            <person name="Kogej T."/>
            <person name="Sonjak S."/>
            <person name="Turk M."/>
            <person name="Zajc J."/>
            <person name="Zalar P."/>
            <person name="Grube M."/>
            <person name="Sun H."/>
            <person name="Han J."/>
            <person name="Sharma A."/>
            <person name="Chiniquy J."/>
            <person name="Ngan C.Y."/>
            <person name="Lipzen A."/>
            <person name="Barry K."/>
            <person name="Grigoriev I.V."/>
            <person name="Gunde-Cimerman N."/>
        </authorList>
    </citation>
    <scope>NUCLEOTIDE SEQUENCE [LARGE SCALE GENOMIC DNA]</scope>
    <source>
        <strain evidence="1 2">CBS 147.97</strain>
    </source>
</reference>
<dbReference type="EMBL" id="KL584708">
    <property type="protein sequence ID" value="KEQ74098.1"/>
    <property type="molecule type" value="Genomic_DNA"/>
</dbReference>
<protein>
    <submittedName>
        <fullName evidence="1">Uncharacterized protein</fullName>
    </submittedName>
</protein>
<dbReference type="RefSeq" id="XP_013428325.1">
    <property type="nucleotide sequence ID" value="XM_013572871.1"/>
</dbReference>
<dbReference type="Proteomes" id="UP000027730">
    <property type="component" value="Unassembled WGS sequence"/>
</dbReference>
<organism evidence="1 2">
    <name type="scientific">Aureobasidium namibiae CBS 147.97</name>
    <dbReference type="NCBI Taxonomy" id="1043004"/>
    <lineage>
        <taxon>Eukaryota</taxon>
        <taxon>Fungi</taxon>
        <taxon>Dikarya</taxon>
        <taxon>Ascomycota</taxon>
        <taxon>Pezizomycotina</taxon>
        <taxon>Dothideomycetes</taxon>
        <taxon>Dothideomycetidae</taxon>
        <taxon>Dothideales</taxon>
        <taxon>Saccotheciaceae</taxon>
        <taxon>Aureobasidium</taxon>
    </lineage>
</organism>
<dbReference type="GeneID" id="25416800"/>
<accession>A0A074WLV7</accession>
<evidence type="ECO:0000313" key="1">
    <source>
        <dbReference type="EMBL" id="KEQ74098.1"/>
    </source>
</evidence>
<dbReference type="AlphaFoldDB" id="A0A074WLV7"/>
<keyword evidence="2" id="KW-1185">Reference proteome</keyword>
<dbReference type="HOGENOM" id="CLU_1578194_0_0_1"/>
<sequence>MARCFCAVPLRVSNPVELHSAVHDPYTPIYNDKRNIYGLNAVDMNPGRRTSHSFNLVLEDCYRKLDQASRDLEYHTAHVTAEIDQLKAHIRHLKETIPRDDEREDRRQLMHRRHTLQIDWVKRGVWSMSTKTADLRFHLRYDEPAIQRAVNRVLSRLAGEMPCWLRNGS</sequence>
<proteinExistence type="predicted"/>
<name>A0A074WLV7_9PEZI</name>
<evidence type="ECO:0000313" key="2">
    <source>
        <dbReference type="Proteomes" id="UP000027730"/>
    </source>
</evidence>